<proteinExistence type="inferred from homology"/>
<dbReference type="Proteomes" id="UP000515312">
    <property type="component" value="Chromosome"/>
</dbReference>
<dbReference type="CDD" id="cd16282">
    <property type="entry name" value="metallo-hydrolase-like_MBL-fold"/>
    <property type="match status" value="1"/>
</dbReference>
<reference evidence="4 5" key="1">
    <citation type="submission" date="2020-08" db="EMBL/GenBank/DDBJ databases">
        <title>Edaphobacter telluris sp. nov. and Acidobacterium dinghuensis sp. nov., two acidobacteria isolated from forest soil.</title>
        <authorList>
            <person name="Fu J."/>
            <person name="Qiu L."/>
        </authorList>
    </citation>
    <scope>NUCLEOTIDE SEQUENCE [LARGE SCALE GENOMIC DNA]</scope>
    <source>
        <strain evidence="4">4Y35</strain>
    </source>
</reference>
<evidence type="ECO:0000259" key="3">
    <source>
        <dbReference type="SMART" id="SM00849"/>
    </source>
</evidence>
<evidence type="ECO:0000256" key="1">
    <source>
        <dbReference type="ARBA" id="ARBA00005250"/>
    </source>
</evidence>
<dbReference type="PROSITE" id="PS51318">
    <property type="entry name" value="TAT"/>
    <property type="match status" value="1"/>
</dbReference>
<comment type="similarity">
    <text evidence="1">Belongs to the metallo-beta-lactamase superfamily. Class-B beta-lactamase family.</text>
</comment>
<evidence type="ECO:0000313" key="4">
    <source>
        <dbReference type="EMBL" id="QNI33030.1"/>
    </source>
</evidence>
<feature type="domain" description="Metallo-beta-lactamase" evidence="3">
    <location>
        <begin position="75"/>
        <end position="259"/>
    </location>
</feature>
<dbReference type="PANTHER" id="PTHR42951:SF4">
    <property type="entry name" value="ACYL-COENZYME A THIOESTERASE MBLAC2"/>
    <property type="match status" value="1"/>
</dbReference>
<organism evidence="4 5">
    <name type="scientific">Alloacidobacterium dinghuense</name>
    <dbReference type="NCBI Taxonomy" id="2763107"/>
    <lineage>
        <taxon>Bacteria</taxon>
        <taxon>Pseudomonadati</taxon>
        <taxon>Acidobacteriota</taxon>
        <taxon>Terriglobia</taxon>
        <taxon>Terriglobales</taxon>
        <taxon>Acidobacteriaceae</taxon>
        <taxon>Alloacidobacterium</taxon>
    </lineage>
</organism>
<dbReference type="InterPro" id="IPR006311">
    <property type="entry name" value="TAT_signal"/>
</dbReference>
<dbReference type="InterPro" id="IPR050855">
    <property type="entry name" value="NDM-1-like"/>
</dbReference>
<keyword evidence="5" id="KW-1185">Reference proteome</keyword>
<dbReference type="PANTHER" id="PTHR42951">
    <property type="entry name" value="METALLO-BETA-LACTAMASE DOMAIN-CONTAINING"/>
    <property type="match status" value="1"/>
</dbReference>
<dbReference type="AlphaFoldDB" id="A0A7G8BKG0"/>
<dbReference type="SMART" id="SM00849">
    <property type="entry name" value="Lactamase_B"/>
    <property type="match status" value="1"/>
</dbReference>
<dbReference type="InterPro" id="IPR036866">
    <property type="entry name" value="RibonucZ/Hydroxyglut_hydro"/>
</dbReference>
<dbReference type="EMBL" id="CP060394">
    <property type="protein sequence ID" value="QNI33030.1"/>
    <property type="molecule type" value="Genomic_DNA"/>
</dbReference>
<gene>
    <name evidence="4" type="ORF">H7849_03370</name>
</gene>
<sequence>MQTRRSFLKQAAWFGAGVAFAPRLFAYSTQAQSGQPAQPAAPAPDRLQQFRTAGATTPIQVTKLRDTLFLLQGVGGNMVAQTGPDGKVLIDSSAATAASRLKDTLRQLAPHPMKLLINTHWHFDHTDGNAALHDDMGAFIMAQENTRNRLATAQEIAFFHLKLQPSPTSALPQQTFIDKEKIFINNDELDLVNMPDAHTDTDIYIHFAGGNVLHCGDVFFNGVYPFIDASTGGTINGMIRGADACLAVADDKTKIVPGHGPLGDKDALQKYRDMLAAIATKVEKLKSSGQSLDQVIAAKPTSDFDAAWGKGSLKPDQFVELVYSTL</sequence>
<dbReference type="SUPFAM" id="SSF56281">
    <property type="entry name" value="Metallo-hydrolase/oxidoreductase"/>
    <property type="match status" value="1"/>
</dbReference>
<dbReference type="Pfam" id="PF00753">
    <property type="entry name" value="Lactamase_B"/>
    <property type="match status" value="1"/>
</dbReference>
<dbReference type="RefSeq" id="WP_186744133.1">
    <property type="nucleotide sequence ID" value="NZ_CP060394.1"/>
</dbReference>
<evidence type="ECO:0000256" key="2">
    <source>
        <dbReference type="SAM" id="SignalP"/>
    </source>
</evidence>
<name>A0A7G8BKG0_9BACT</name>
<accession>A0A7G8BKG0</accession>
<feature type="signal peptide" evidence="2">
    <location>
        <begin position="1"/>
        <end position="21"/>
    </location>
</feature>
<feature type="chain" id="PRO_5028801381" evidence="2">
    <location>
        <begin position="22"/>
        <end position="326"/>
    </location>
</feature>
<dbReference type="GO" id="GO:0016787">
    <property type="term" value="F:hydrolase activity"/>
    <property type="evidence" value="ECO:0007669"/>
    <property type="project" value="UniProtKB-KW"/>
</dbReference>
<dbReference type="KEGG" id="adin:H7849_03370"/>
<protein>
    <submittedName>
        <fullName evidence="4">MBL fold metallo-hydrolase</fullName>
    </submittedName>
</protein>
<evidence type="ECO:0000313" key="5">
    <source>
        <dbReference type="Proteomes" id="UP000515312"/>
    </source>
</evidence>
<dbReference type="InterPro" id="IPR001279">
    <property type="entry name" value="Metallo-B-lactamas"/>
</dbReference>
<keyword evidence="4" id="KW-0378">Hydrolase</keyword>
<keyword evidence="2" id="KW-0732">Signal</keyword>
<dbReference type="Gene3D" id="3.60.15.10">
    <property type="entry name" value="Ribonuclease Z/Hydroxyacylglutathione hydrolase-like"/>
    <property type="match status" value="1"/>
</dbReference>
<dbReference type="GO" id="GO:0017001">
    <property type="term" value="P:antibiotic catabolic process"/>
    <property type="evidence" value="ECO:0007669"/>
    <property type="project" value="UniProtKB-ARBA"/>
</dbReference>